<keyword evidence="3 5" id="KW-1133">Transmembrane helix</keyword>
<gene>
    <name evidence="6" type="ORF">SDC9_177081</name>
</gene>
<dbReference type="InterPro" id="IPR036259">
    <property type="entry name" value="MFS_trans_sf"/>
</dbReference>
<keyword evidence="4 5" id="KW-0472">Membrane</keyword>
<accession>A0A645GRY5</accession>
<protein>
    <submittedName>
        <fullName evidence="6">Uncharacterized protein</fullName>
    </submittedName>
</protein>
<feature type="transmembrane region" description="Helical" evidence="5">
    <location>
        <begin position="88"/>
        <end position="109"/>
    </location>
</feature>
<evidence type="ECO:0000256" key="3">
    <source>
        <dbReference type="ARBA" id="ARBA00022989"/>
    </source>
</evidence>
<dbReference type="InterPro" id="IPR049680">
    <property type="entry name" value="FLVCR1-2_SLC49-like"/>
</dbReference>
<evidence type="ECO:0000256" key="4">
    <source>
        <dbReference type="ARBA" id="ARBA00023136"/>
    </source>
</evidence>
<feature type="transmembrane region" description="Helical" evidence="5">
    <location>
        <begin position="115"/>
        <end position="133"/>
    </location>
</feature>
<sequence length="146" mass="15685">MITVTGTIATLALPIISDHSKSKKRLPMIRICQVGALLGLVLVMFGHTIGLLLTAACFLGVFLTGITPVLMVFGYETAYPVSEGITESLMQLGANGIGLVYLLFINGVFKGHHMGTMIFFAIGMAVCIIMTGFSKEASLKERMLEK</sequence>
<keyword evidence="2 5" id="KW-0812">Transmembrane</keyword>
<dbReference type="Gene3D" id="1.20.1250.20">
    <property type="entry name" value="MFS general substrate transporter like domains"/>
    <property type="match status" value="1"/>
</dbReference>
<feature type="transmembrane region" description="Helical" evidence="5">
    <location>
        <begin position="28"/>
        <end position="45"/>
    </location>
</feature>
<dbReference type="AlphaFoldDB" id="A0A645GRY5"/>
<evidence type="ECO:0000313" key="6">
    <source>
        <dbReference type="EMBL" id="MPN29628.1"/>
    </source>
</evidence>
<dbReference type="PANTHER" id="PTHR10924">
    <property type="entry name" value="MAJOR FACILITATOR SUPERFAMILY PROTEIN-RELATED"/>
    <property type="match status" value="1"/>
</dbReference>
<dbReference type="PANTHER" id="PTHR10924:SF6">
    <property type="entry name" value="SOLUTE CARRIER FAMILY 49 MEMBER A3"/>
    <property type="match status" value="1"/>
</dbReference>
<comment type="caution">
    <text evidence="6">The sequence shown here is derived from an EMBL/GenBank/DDBJ whole genome shotgun (WGS) entry which is preliminary data.</text>
</comment>
<comment type="subcellular location">
    <subcellularLocation>
        <location evidence="1">Membrane</location>
        <topology evidence="1">Multi-pass membrane protein</topology>
    </subcellularLocation>
</comment>
<proteinExistence type="predicted"/>
<dbReference type="GO" id="GO:0016020">
    <property type="term" value="C:membrane"/>
    <property type="evidence" value="ECO:0007669"/>
    <property type="project" value="UniProtKB-SubCell"/>
</dbReference>
<dbReference type="SUPFAM" id="SSF103473">
    <property type="entry name" value="MFS general substrate transporter"/>
    <property type="match status" value="1"/>
</dbReference>
<organism evidence="6">
    <name type="scientific">bioreactor metagenome</name>
    <dbReference type="NCBI Taxonomy" id="1076179"/>
    <lineage>
        <taxon>unclassified sequences</taxon>
        <taxon>metagenomes</taxon>
        <taxon>ecological metagenomes</taxon>
    </lineage>
</organism>
<dbReference type="EMBL" id="VSSQ01080417">
    <property type="protein sequence ID" value="MPN29628.1"/>
    <property type="molecule type" value="Genomic_DNA"/>
</dbReference>
<reference evidence="6" key="1">
    <citation type="submission" date="2019-08" db="EMBL/GenBank/DDBJ databases">
        <authorList>
            <person name="Kucharzyk K."/>
            <person name="Murdoch R.W."/>
            <person name="Higgins S."/>
            <person name="Loffler F."/>
        </authorList>
    </citation>
    <scope>NUCLEOTIDE SEQUENCE</scope>
</reference>
<evidence type="ECO:0000256" key="2">
    <source>
        <dbReference type="ARBA" id="ARBA00022692"/>
    </source>
</evidence>
<feature type="transmembrane region" description="Helical" evidence="5">
    <location>
        <begin position="51"/>
        <end position="76"/>
    </location>
</feature>
<name>A0A645GRY5_9ZZZZ</name>
<evidence type="ECO:0000256" key="5">
    <source>
        <dbReference type="SAM" id="Phobius"/>
    </source>
</evidence>
<evidence type="ECO:0000256" key="1">
    <source>
        <dbReference type="ARBA" id="ARBA00004141"/>
    </source>
</evidence>